<evidence type="ECO:0000256" key="4">
    <source>
        <dbReference type="ARBA" id="ARBA00022448"/>
    </source>
</evidence>
<dbReference type="PATRIC" id="fig|1544798.3.peg.3435"/>
<dbReference type="PROSITE" id="PS51257">
    <property type="entry name" value="PROKAR_LIPOPROTEIN"/>
    <property type="match status" value="1"/>
</dbReference>
<evidence type="ECO:0000256" key="6">
    <source>
        <dbReference type="PIRNR" id="PIRNR002756"/>
    </source>
</evidence>
<dbReference type="NCBIfam" id="TIGR00975">
    <property type="entry name" value="3a0107s03"/>
    <property type="match status" value="1"/>
</dbReference>
<dbReference type="SUPFAM" id="SSF53850">
    <property type="entry name" value="Periplasmic binding protein-like II"/>
    <property type="match status" value="1"/>
</dbReference>
<gene>
    <name evidence="9" type="ORF">LH29_16360</name>
</gene>
<dbReference type="GO" id="GO:0043190">
    <property type="term" value="C:ATP-binding cassette (ABC) transporter complex"/>
    <property type="evidence" value="ECO:0007669"/>
    <property type="project" value="InterPro"/>
</dbReference>
<comment type="subunit">
    <text evidence="3">The complex is composed of two ATP-binding proteins (PstB), two transmembrane proteins (PstC and PstA) and a solute-binding protein (PstS).</text>
</comment>
<evidence type="ECO:0000256" key="7">
    <source>
        <dbReference type="SAM" id="SignalP"/>
    </source>
</evidence>
<reference evidence="9 10" key="1">
    <citation type="submission" date="2014-09" db="EMBL/GenBank/DDBJ databases">
        <title>Draft Genome Sequence of Draconibacterium sp. JN14CK-3.</title>
        <authorList>
            <person name="Dong C."/>
            <person name="Lai Q."/>
            <person name="Shao Z."/>
        </authorList>
    </citation>
    <scope>NUCLEOTIDE SEQUENCE [LARGE SCALE GENOMIC DNA]</scope>
    <source>
        <strain evidence="9 10">JN14CK-3</strain>
    </source>
</reference>
<dbReference type="CDD" id="cd13565">
    <property type="entry name" value="PBP2_PstS"/>
    <property type="match status" value="1"/>
</dbReference>
<dbReference type="RefSeq" id="WP_045031463.1">
    <property type="nucleotide sequence ID" value="NZ_JRHC01000004.1"/>
</dbReference>
<comment type="similarity">
    <text evidence="2 6">Belongs to the PstS family.</text>
</comment>
<dbReference type="InterPro" id="IPR050962">
    <property type="entry name" value="Phosphate-bind_PstS"/>
</dbReference>
<evidence type="ECO:0000256" key="3">
    <source>
        <dbReference type="ARBA" id="ARBA00011529"/>
    </source>
</evidence>
<dbReference type="Pfam" id="PF12849">
    <property type="entry name" value="PBP_like_2"/>
    <property type="match status" value="1"/>
</dbReference>
<dbReference type="Proteomes" id="UP000032544">
    <property type="component" value="Unassembled WGS sequence"/>
</dbReference>
<dbReference type="PIRSF" id="PIRSF002756">
    <property type="entry name" value="PstS"/>
    <property type="match status" value="1"/>
</dbReference>
<evidence type="ECO:0000256" key="1">
    <source>
        <dbReference type="ARBA" id="ARBA00002841"/>
    </source>
</evidence>
<keyword evidence="10" id="KW-1185">Reference proteome</keyword>
<dbReference type="InterPro" id="IPR024370">
    <property type="entry name" value="PBP_domain"/>
</dbReference>
<feature type="domain" description="PBP" evidence="8">
    <location>
        <begin position="30"/>
        <end position="318"/>
    </location>
</feature>
<keyword evidence="7" id="KW-0732">Signal</keyword>
<dbReference type="EMBL" id="JRHC01000004">
    <property type="protein sequence ID" value="KJF42964.1"/>
    <property type="molecule type" value="Genomic_DNA"/>
</dbReference>
<evidence type="ECO:0000313" key="10">
    <source>
        <dbReference type="Proteomes" id="UP000032544"/>
    </source>
</evidence>
<evidence type="ECO:0000256" key="5">
    <source>
        <dbReference type="ARBA" id="ARBA00022592"/>
    </source>
</evidence>
<evidence type="ECO:0000259" key="8">
    <source>
        <dbReference type="Pfam" id="PF12849"/>
    </source>
</evidence>
<protein>
    <recommendedName>
        <fullName evidence="6">Phosphate-binding protein</fullName>
    </recommendedName>
</protein>
<evidence type="ECO:0000256" key="2">
    <source>
        <dbReference type="ARBA" id="ARBA00008725"/>
    </source>
</evidence>
<keyword evidence="5 6" id="KW-0592">Phosphate transport</keyword>
<dbReference type="PANTHER" id="PTHR42996:SF1">
    <property type="entry name" value="PHOSPHATE-BINDING PROTEIN PSTS"/>
    <property type="match status" value="1"/>
</dbReference>
<feature type="signal peptide" evidence="7">
    <location>
        <begin position="1"/>
        <end position="23"/>
    </location>
</feature>
<dbReference type="GO" id="GO:0035435">
    <property type="term" value="P:phosphate ion transmembrane transport"/>
    <property type="evidence" value="ECO:0007669"/>
    <property type="project" value="InterPro"/>
</dbReference>
<evidence type="ECO:0000313" key="9">
    <source>
        <dbReference type="EMBL" id="KJF42964.1"/>
    </source>
</evidence>
<dbReference type="PANTHER" id="PTHR42996">
    <property type="entry name" value="PHOSPHATE-BINDING PROTEIN PSTS"/>
    <property type="match status" value="1"/>
</dbReference>
<dbReference type="Gene3D" id="3.40.190.10">
    <property type="entry name" value="Periplasmic binding protein-like II"/>
    <property type="match status" value="2"/>
</dbReference>
<accession>A0A0D8J852</accession>
<comment type="function">
    <text evidence="1">Part of the ABC transporter complex PstSACB involved in phosphate import.</text>
</comment>
<organism evidence="9 10">
    <name type="scientific">Draconibacterium sediminis</name>
    <dbReference type="NCBI Taxonomy" id="1544798"/>
    <lineage>
        <taxon>Bacteria</taxon>
        <taxon>Pseudomonadati</taxon>
        <taxon>Bacteroidota</taxon>
        <taxon>Bacteroidia</taxon>
        <taxon>Marinilabiliales</taxon>
        <taxon>Prolixibacteraceae</taxon>
        <taxon>Draconibacterium</taxon>
    </lineage>
</organism>
<sequence length="356" mass="37798">MKNLALLVLTVFILGACSNSSNKQGGEKAGTSKVTLTAAGATFPMPYYNMVFKNYTSEFGTLLTYGGIGSGGGIRSLTDKVVDFGATDAYLSDDKLAEMPAEVVHIPTVLGAVVIAYNLPGVDGLKLSNELLEKIFMGEITNWNDPAIKANNEGLALPDMEITFVHRSDGSGTTYIFSDYMTKISTKWADAVGTGKSLQWPVGMGAKGNPGVAGTISQTEGAIGYIGSEYAFAQKIQTALVQNSAGNYIEPSIASVSAAAKGEIPADTRIMLTNSDDPESYPISGFTWIILYKEQNYDGRAKDQALATVTFLDWLVSADAQGQAEKVHYAPLPDAAAEKAKAILRSVTFDGQPLLK</sequence>
<dbReference type="GO" id="GO:0042301">
    <property type="term" value="F:phosphate ion binding"/>
    <property type="evidence" value="ECO:0007669"/>
    <property type="project" value="InterPro"/>
</dbReference>
<comment type="caution">
    <text evidence="9">The sequence shown here is derived from an EMBL/GenBank/DDBJ whole genome shotgun (WGS) entry which is preliminary data.</text>
</comment>
<keyword evidence="4 6" id="KW-0813">Transport</keyword>
<dbReference type="AlphaFoldDB" id="A0A0D8J852"/>
<feature type="chain" id="PRO_5002330996" description="Phosphate-binding protein" evidence="7">
    <location>
        <begin position="24"/>
        <end position="356"/>
    </location>
</feature>
<name>A0A0D8J852_9BACT</name>
<dbReference type="OrthoDB" id="9783488at2"/>
<dbReference type="STRING" id="1544798.LH29_16360"/>
<dbReference type="InterPro" id="IPR005673">
    <property type="entry name" value="ABC_phos-bd_PstS"/>
</dbReference>
<proteinExistence type="inferred from homology"/>